<dbReference type="Gene3D" id="3.10.20.30">
    <property type="match status" value="1"/>
</dbReference>
<dbReference type="FunFam" id="1.10.150.300:FF:000004">
    <property type="entry name" value="Ribosome-binding ATPase YchF"/>
    <property type="match status" value="1"/>
</dbReference>
<dbReference type="GO" id="GO:0005525">
    <property type="term" value="F:GTP binding"/>
    <property type="evidence" value="ECO:0007669"/>
    <property type="project" value="InterPro"/>
</dbReference>
<keyword evidence="5" id="KW-0460">Magnesium</keyword>
<dbReference type="InterPro" id="IPR031167">
    <property type="entry name" value="G_OBG"/>
</dbReference>
<feature type="binding site" evidence="6">
    <location>
        <begin position="46"/>
        <end position="51"/>
    </location>
    <ligand>
        <name>ATP</name>
        <dbReference type="ChEBI" id="CHEBI:30616"/>
    </ligand>
</feature>
<dbReference type="GO" id="GO:0005737">
    <property type="term" value="C:cytoplasm"/>
    <property type="evidence" value="ECO:0007669"/>
    <property type="project" value="TreeGrafter"/>
</dbReference>
<dbReference type="PRINTS" id="PR00326">
    <property type="entry name" value="GTP1OBG"/>
</dbReference>
<organism evidence="10 11">
    <name type="scientific">Streptococcus canis</name>
    <dbReference type="NCBI Taxonomy" id="1329"/>
    <lineage>
        <taxon>Bacteria</taxon>
        <taxon>Bacillati</taxon>
        <taxon>Bacillota</taxon>
        <taxon>Bacilli</taxon>
        <taxon>Lactobacillales</taxon>
        <taxon>Streptococcaceae</taxon>
        <taxon>Streptococcus</taxon>
    </lineage>
</organism>
<evidence type="ECO:0000256" key="4">
    <source>
        <dbReference type="ARBA" id="ARBA00022840"/>
    </source>
</evidence>
<gene>
    <name evidence="6 10" type="primary">ychF</name>
    <name evidence="10" type="ORF">FMV2238Y02_17510</name>
</gene>
<dbReference type="InterPro" id="IPR023192">
    <property type="entry name" value="TGS-like_dom_sf"/>
</dbReference>
<evidence type="ECO:0000256" key="5">
    <source>
        <dbReference type="ARBA" id="ARBA00022842"/>
    </source>
</evidence>
<accession>A0A3P5YBA4</accession>
<evidence type="ECO:0000256" key="1">
    <source>
        <dbReference type="ARBA" id="ARBA00001946"/>
    </source>
</evidence>
<dbReference type="Gene3D" id="3.40.50.300">
    <property type="entry name" value="P-loop containing nucleotide triphosphate hydrolases"/>
    <property type="match status" value="1"/>
</dbReference>
<dbReference type="SUPFAM" id="SSF81271">
    <property type="entry name" value="TGS-like"/>
    <property type="match status" value="1"/>
</dbReference>
<keyword evidence="3 6" id="KW-0547">Nucleotide-binding</keyword>
<dbReference type="GO" id="GO:0046872">
    <property type="term" value="F:metal ion binding"/>
    <property type="evidence" value="ECO:0007669"/>
    <property type="project" value="UniProtKB-KW"/>
</dbReference>
<dbReference type="InterPro" id="IPR006073">
    <property type="entry name" value="GTP-bd"/>
</dbReference>
<dbReference type="InterPro" id="IPR027417">
    <property type="entry name" value="P-loop_NTPase"/>
</dbReference>
<evidence type="ECO:0000313" key="10">
    <source>
        <dbReference type="EMBL" id="VDC43254.1"/>
    </source>
</evidence>
<dbReference type="InterPro" id="IPR004095">
    <property type="entry name" value="TGS"/>
</dbReference>
<dbReference type="PANTHER" id="PTHR23305">
    <property type="entry name" value="OBG GTPASE FAMILY"/>
    <property type="match status" value="1"/>
</dbReference>
<dbReference type="PIRSF" id="PIRSF006641">
    <property type="entry name" value="CHP00092"/>
    <property type="match status" value="1"/>
</dbReference>
<dbReference type="InterPro" id="IPR004396">
    <property type="entry name" value="ATPase_YchF/OLA1"/>
</dbReference>
<protein>
    <recommendedName>
        <fullName evidence="6">Ribosome-binding ATPase YchF</fullName>
    </recommendedName>
</protein>
<comment type="similarity">
    <text evidence="6">Belongs to the TRAFAC class OBG-HflX-like GTPase superfamily. OBG GTPase family. YchF/OLA1 subfamily.</text>
</comment>
<dbReference type="GO" id="GO:0005524">
    <property type="term" value="F:ATP binding"/>
    <property type="evidence" value="ECO:0007669"/>
    <property type="project" value="UniProtKB-UniRule"/>
</dbReference>
<dbReference type="PANTHER" id="PTHR23305:SF18">
    <property type="entry name" value="OBG-TYPE G DOMAIN-CONTAINING PROTEIN"/>
    <property type="match status" value="1"/>
</dbReference>
<name>A0A3P5YBA4_STRCB</name>
<keyword evidence="7" id="KW-0472">Membrane</keyword>
<dbReference type="InterPro" id="IPR012675">
    <property type="entry name" value="Beta-grasp_dom_sf"/>
</dbReference>
<keyword evidence="7" id="KW-1133">Transmembrane helix</keyword>
<dbReference type="PROSITE" id="PS51880">
    <property type="entry name" value="TGS"/>
    <property type="match status" value="1"/>
</dbReference>
<evidence type="ECO:0000313" key="11">
    <source>
        <dbReference type="Proteomes" id="UP000280759"/>
    </source>
</evidence>
<evidence type="ECO:0000259" key="9">
    <source>
        <dbReference type="PROSITE" id="PS51880"/>
    </source>
</evidence>
<dbReference type="PROSITE" id="PS51710">
    <property type="entry name" value="G_OBG"/>
    <property type="match status" value="1"/>
</dbReference>
<dbReference type="HAMAP" id="MF_00944">
    <property type="entry name" value="YchF_OLA1_ATPase"/>
    <property type="match status" value="1"/>
</dbReference>
<keyword evidence="7" id="KW-0812">Transmembrane</keyword>
<dbReference type="InterPro" id="IPR012676">
    <property type="entry name" value="TGS-like"/>
</dbReference>
<dbReference type="InterPro" id="IPR041706">
    <property type="entry name" value="YchF_N"/>
</dbReference>
<keyword evidence="4 6" id="KW-0067">ATP-binding</keyword>
<dbReference type="InterPro" id="IPR013029">
    <property type="entry name" value="YchF_C"/>
</dbReference>
<sequence length="405" mass="45021">MLSEPEIFLSSYRFFLLFSVIIVLIEILNGDLVNMALTAGIVGLPNVGKSTLFNAITKAGAEAANYPFATIDPNVGMVEVPDERLQKLTELITPKKTVPTTFEFTDIAGIVKGASRGEGLGNKFLANIREVDAIVHVVRAFDDENVMREQGREAAFVDPMADIETINLELILADLESINKRYARVEKMARTQKDKDSVAEFAVLEKIKPVLEDGKSARTIAFTEEEQRIVKQLFLLTTKPVLYVANVDEDKVADPGDIDYVKQIRDFAATENAEVVVISARAEEEISELDDDDKIEFLEAIGLTESGVDKLTRAAYHLLGLGTYFTAGEKEVRAWTFKRGIKAPQAAGIIHSDFERGFIRAVTMSYDDLMAYGSEKAVKEAGRLREEGKEYIVQDGDIMEFRFNV</sequence>
<dbReference type="Gene3D" id="1.10.150.300">
    <property type="entry name" value="TGS-like domain"/>
    <property type="match status" value="1"/>
</dbReference>
<keyword evidence="11" id="KW-1185">Reference proteome</keyword>
<evidence type="ECO:0000256" key="2">
    <source>
        <dbReference type="ARBA" id="ARBA00022723"/>
    </source>
</evidence>
<dbReference type="AlphaFoldDB" id="A0A3P5YBA4"/>
<comment type="cofactor">
    <cofactor evidence="1">
        <name>Mg(2+)</name>
        <dbReference type="ChEBI" id="CHEBI:18420"/>
    </cofactor>
</comment>
<dbReference type="GO" id="GO:0016887">
    <property type="term" value="F:ATP hydrolysis activity"/>
    <property type="evidence" value="ECO:0007669"/>
    <property type="project" value="UniProtKB-UniRule"/>
</dbReference>
<dbReference type="Pfam" id="PF01926">
    <property type="entry name" value="MMR_HSR1"/>
    <property type="match status" value="1"/>
</dbReference>
<dbReference type="FunFam" id="3.10.20.30:FF:000001">
    <property type="entry name" value="Ribosome-binding ATPase YchF"/>
    <property type="match status" value="1"/>
</dbReference>
<evidence type="ECO:0000256" key="6">
    <source>
        <dbReference type="HAMAP-Rule" id="MF_00944"/>
    </source>
</evidence>
<dbReference type="Pfam" id="PF06071">
    <property type="entry name" value="YchF-GTPase_C"/>
    <property type="match status" value="1"/>
</dbReference>
<evidence type="ECO:0000256" key="3">
    <source>
        <dbReference type="ARBA" id="ARBA00022741"/>
    </source>
</evidence>
<keyword evidence="2" id="KW-0479">Metal-binding</keyword>
<feature type="domain" description="OBG-type G" evidence="8">
    <location>
        <begin position="37"/>
        <end position="298"/>
    </location>
</feature>
<dbReference type="NCBIfam" id="TIGR00092">
    <property type="entry name" value="redox-regulated ATPase YchF"/>
    <property type="match status" value="1"/>
</dbReference>
<evidence type="ECO:0000256" key="7">
    <source>
        <dbReference type="SAM" id="Phobius"/>
    </source>
</evidence>
<dbReference type="EMBL" id="UXEP01000029">
    <property type="protein sequence ID" value="VDC43254.1"/>
    <property type="molecule type" value="Genomic_DNA"/>
</dbReference>
<feature type="transmembrane region" description="Helical" evidence="7">
    <location>
        <begin position="12"/>
        <end position="28"/>
    </location>
</feature>
<proteinExistence type="inferred from homology"/>
<dbReference type="Proteomes" id="UP000280759">
    <property type="component" value="Unassembled WGS sequence"/>
</dbReference>
<reference evidence="10 11" key="1">
    <citation type="submission" date="2018-10" db="EMBL/GenBank/DDBJ databases">
        <authorList>
            <consortium name="Molecular Microbiology and Infection Unit (UMMI)"/>
            <person name="Machado M."/>
        </authorList>
    </citation>
    <scope>NUCLEOTIDE SEQUENCE [LARGE SCALE GENOMIC DNA]</scope>
    <source>
        <strain evidence="10">FMV2238.02</strain>
    </source>
</reference>
<dbReference type="CDD" id="cd01900">
    <property type="entry name" value="YchF"/>
    <property type="match status" value="1"/>
</dbReference>
<dbReference type="SUPFAM" id="SSF52540">
    <property type="entry name" value="P-loop containing nucleoside triphosphate hydrolases"/>
    <property type="match status" value="1"/>
</dbReference>
<comment type="function">
    <text evidence="6">ATPase that binds to both the 70S ribosome and the 50S ribosomal subunit in a nucleotide-independent manner.</text>
</comment>
<evidence type="ECO:0000259" key="8">
    <source>
        <dbReference type="PROSITE" id="PS51710"/>
    </source>
</evidence>
<dbReference type="CDD" id="cd04867">
    <property type="entry name" value="TGS_YchF_OLA1"/>
    <property type="match status" value="1"/>
</dbReference>
<dbReference type="GO" id="GO:0043023">
    <property type="term" value="F:ribosomal large subunit binding"/>
    <property type="evidence" value="ECO:0007669"/>
    <property type="project" value="UniProtKB-UniRule"/>
</dbReference>
<feature type="domain" description="TGS" evidence="9">
    <location>
        <begin position="320"/>
        <end position="403"/>
    </location>
</feature>